<dbReference type="OrthoDB" id="658622at2"/>
<evidence type="ECO:0000313" key="1">
    <source>
        <dbReference type="EMBL" id="SFZ91487.1"/>
    </source>
</evidence>
<gene>
    <name evidence="1" type="ORF">SAMN05428642_10295</name>
</gene>
<accession>A0A1K2IGI4</accession>
<name>A0A1K2IGI4_9FLAO</name>
<protein>
    <recommendedName>
        <fullName evidence="3">DUF3822 domain-containing protein</fullName>
    </recommendedName>
</protein>
<dbReference type="InterPro" id="IPR024213">
    <property type="entry name" value="DUF3822"/>
</dbReference>
<dbReference type="Pfam" id="PF12864">
    <property type="entry name" value="DUF3822"/>
    <property type="match status" value="1"/>
</dbReference>
<dbReference type="EMBL" id="FPKV01000002">
    <property type="protein sequence ID" value="SFZ91487.1"/>
    <property type="molecule type" value="Genomic_DNA"/>
</dbReference>
<organism evidence="1 2">
    <name type="scientific">Flaviramulus basaltis</name>
    <dbReference type="NCBI Taxonomy" id="369401"/>
    <lineage>
        <taxon>Bacteria</taxon>
        <taxon>Pseudomonadati</taxon>
        <taxon>Bacteroidota</taxon>
        <taxon>Flavobacteriia</taxon>
        <taxon>Flavobacteriales</taxon>
        <taxon>Flavobacteriaceae</taxon>
        <taxon>Flaviramulus</taxon>
    </lineage>
</organism>
<sequence>MALQNKNYNKLNNIELSIQISLSGLSFCILNRDLNTITFLKEVHFDKKLNPLELLDALKEQFNTENVLNDTFSNTYVIHDNDLSSLVPRPLFNEDFLADYLKFNSKILKSDFITFDELLINDSINVYVPYINVNNFIYEKFGTFTYKHISTILISDILLIEKNIEATKVYINVSKNHFEIIIVSQGKLLLYNTFKHNTKEDFIYFILFTAEQLKLNPETLNLVLIGNIKKDDDLYNIAYKYIRNISFGNRKDSYTYNIEPEAEYSNFALIKSF</sequence>
<dbReference type="AlphaFoldDB" id="A0A1K2IGI4"/>
<dbReference type="Proteomes" id="UP000182544">
    <property type="component" value="Unassembled WGS sequence"/>
</dbReference>
<reference evidence="1 2" key="1">
    <citation type="submission" date="2016-10" db="EMBL/GenBank/DDBJ databases">
        <authorList>
            <person name="de Groot N.N."/>
        </authorList>
    </citation>
    <scope>NUCLEOTIDE SEQUENCE [LARGE SCALE GENOMIC DNA]</scope>
    <source>
        <strain evidence="1 2">DSM 18180</strain>
    </source>
</reference>
<dbReference type="Gene3D" id="3.30.420.260">
    <property type="match status" value="1"/>
</dbReference>
<dbReference type="STRING" id="369401.SAMN05428642_10295"/>
<evidence type="ECO:0008006" key="3">
    <source>
        <dbReference type="Google" id="ProtNLM"/>
    </source>
</evidence>
<evidence type="ECO:0000313" key="2">
    <source>
        <dbReference type="Proteomes" id="UP000182544"/>
    </source>
</evidence>
<proteinExistence type="predicted"/>
<dbReference type="Gene3D" id="3.30.420.250">
    <property type="match status" value="1"/>
</dbReference>
<keyword evidence="2" id="KW-1185">Reference proteome</keyword>
<dbReference type="CDD" id="cd24013">
    <property type="entry name" value="ASKHA_ATPase_BT3980-like"/>
    <property type="match status" value="1"/>
</dbReference>